<keyword evidence="3" id="KW-1185">Reference proteome</keyword>
<protein>
    <submittedName>
        <fullName evidence="2">Uncharacterized protein</fullName>
    </submittedName>
</protein>
<feature type="compositionally biased region" description="Low complexity" evidence="1">
    <location>
        <begin position="71"/>
        <end position="88"/>
    </location>
</feature>
<feature type="compositionally biased region" description="Basic and acidic residues" evidence="1">
    <location>
        <begin position="100"/>
        <end position="109"/>
    </location>
</feature>
<sequence>MALLSLQDRPGSLSLRTVAFHMDAARDPPRRACRKGRGGTPAVCSGRRATRDGDRPSRRDDNERGMRDSSRAAGFGAARLPARGAGPEPSGPEPRGPCRARPESRWRGERGGMVMYIEHMSDIRVPALRRAGRGAATAESTSGGGA</sequence>
<accession>A0ABP6NXA6</accession>
<feature type="compositionally biased region" description="Basic and acidic residues" evidence="1">
    <location>
        <begin position="49"/>
        <end position="70"/>
    </location>
</feature>
<evidence type="ECO:0000313" key="2">
    <source>
        <dbReference type="EMBL" id="GAA3160674.1"/>
    </source>
</evidence>
<comment type="caution">
    <text evidence="2">The sequence shown here is derived from an EMBL/GenBank/DDBJ whole genome shotgun (WGS) entry which is preliminary data.</text>
</comment>
<reference evidence="3" key="1">
    <citation type="journal article" date="2019" name="Int. J. Syst. Evol. Microbiol.">
        <title>The Global Catalogue of Microorganisms (GCM) 10K type strain sequencing project: providing services to taxonomists for standard genome sequencing and annotation.</title>
        <authorList>
            <consortium name="The Broad Institute Genomics Platform"/>
            <consortium name="The Broad Institute Genome Sequencing Center for Infectious Disease"/>
            <person name="Wu L."/>
            <person name="Ma J."/>
        </authorList>
    </citation>
    <scope>NUCLEOTIDE SEQUENCE [LARGE SCALE GENOMIC DNA]</scope>
    <source>
        <strain evidence="3">JCM 9373</strain>
    </source>
</reference>
<evidence type="ECO:0000256" key="1">
    <source>
        <dbReference type="SAM" id="MobiDB-lite"/>
    </source>
</evidence>
<evidence type="ECO:0000313" key="3">
    <source>
        <dbReference type="Proteomes" id="UP001500320"/>
    </source>
</evidence>
<proteinExistence type="predicted"/>
<feature type="region of interest" description="Disordered" evidence="1">
    <location>
        <begin position="24"/>
        <end position="109"/>
    </location>
</feature>
<name>A0ABP6NXA6_9ACTN</name>
<organism evidence="2 3">
    <name type="scientific">Planomonospora alba</name>
    <dbReference type="NCBI Taxonomy" id="161354"/>
    <lineage>
        <taxon>Bacteria</taxon>
        <taxon>Bacillati</taxon>
        <taxon>Actinomycetota</taxon>
        <taxon>Actinomycetes</taxon>
        <taxon>Streptosporangiales</taxon>
        <taxon>Streptosporangiaceae</taxon>
        <taxon>Planomonospora</taxon>
    </lineage>
</organism>
<dbReference type="EMBL" id="BAAAUT010000067">
    <property type="protein sequence ID" value="GAA3160674.1"/>
    <property type="molecule type" value="Genomic_DNA"/>
</dbReference>
<gene>
    <name evidence="2" type="ORF">GCM10010466_59490</name>
</gene>
<dbReference type="Proteomes" id="UP001500320">
    <property type="component" value="Unassembled WGS sequence"/>
</dbReference>